<dbReference type="Gene3D" id="2.40.170.20">
    <property type="entry name" value="TonB-dependent receptor, beta-barrel domain"/>
    <property type="match status" value="1"/>
</dbReference>
<dbReference type="EMBL" id="FZNT01000014">
    <property type="protein sequence ID" value="SNR78917.1"/>
    <property type="molecule type" value="Genomic_DNA"/>
</dbReference>
<keyword evidence="14" id="KW-1185">Reference proteome</keyword>
<evidence type="ECO:0000313" key="14">
    <source>
        <dbReference type="Proteomes" id="UP000198384"/>
    </source>
</evidence>
<evidence type="ECO:0000256" key="2">
    <source>
        <dbReference type="ARBA" id="ARBA00022448"/>
    </source>
</evidence>
<evidence type="ECO:0000259" key="11">
    <source>
        <dbReference type="Pfam" id="PF00593"/>
    </source>
</evidence>
<dbReference type="NCBIfam" id="TIGR04057">
    <property type="entry name" value="SusC_RagA_signa"/>
    <property type="match status" value="1"/>
</dbReference>
<evidence type="ECO:0000259" key="12">
    <source>
        <dbReference type="Pfam" id="PF07715"/>
    </source>
</evidence>
<name>A0A238Z678_9FLAO</name>
<dbReference type="PROSITE" id="PS52016">
    <property type="entry name" value="TONB_DEPENDENT_REC_3"/>
    <property type="match status" value="1"/>
</dbReference>
<keyword evidence="10" id="KW-0732">Signal</keyword>
<feature type="domain" description="TonB-dependent receptor plug" evidence="12">
    <location>
        <begin position="120"/>
        <end position="225"/>
    </location>
</feature>
<dbReference type="InterPro" id="IPR000531">
    <property type="entry name" value="Beta-barrel_TonB"/>
</dbReference>
<dbReference type="InterPro" id="IPR037066">
    <property type="entry name" value="Plug_dom_sf"/>
</dbReference>
<evidence type="ECO:0000256" key="8">
    <source>
        <dbReference type="PROSITE-ProRule" id="PRU01360"/>
    </source>
</evidence>
<feature type="domain" description="TonB-dependent receptor-like beta-barrel" evidence="11">
    <location>
        <begin position="378"/>
        <end position="954"/>
    </location>
</feature>
<gene>
    <name evidence="13" type="ORF">SAMN06265371_11412</name>
</gene>
<dbReference type="InterPro" id="IPR036942">
    <property type="entry name" value="Beta-barrel_TonB_sf"/>
</dbReference>
<dbReference type="RefSeq" id="WP_089382961.1">
    <property type="nucleotide sequence ID" value="NZ_FZNT01000014.1"/>
</dbReference>
<dbReference type="NCBIfam" id="TIGR04056">
    <property type="entry name" value="OMP_RagA_SusC"/>
    <property type="match status" value="1"/>
</dbReference>
<comment type="subcellular location">
    <subcellularLocation>
        <location evidence="1 8">Cell outer membrane</location>
        <topology evidence="1 8">Multi-pass membrane protein</topology>
    </subcellularLocation>
</comment>
<dbReference type="AlphaFoldDB" id="A0A238Z678"/>
<reference evidence="13 14" key="1">
    <citation type="submission" date="2017-06" db="EMBL/GenBank/DDBJ databases">
        <authorList>
            <person name="Kim H.J."/>
            <person name="Triplett B.A."/>
        </authorList>
    </citation>
    <scope>NUCLEOTIDE SEQUENCE [LARGE SCALE GENOMIC DNA]</scope>
    <source>
        <strain evidence="13 14">DSM 29150</strain>
    </source>
</reference>
<proteinExistence type="inferred from homology"/>
<keyword evidence="2 8" id="KW-0813">Transport</keyword>
<dbReference type="InterPro" id="IPR012910">
    <property type="entry name" value="Plug_dom"/>
</dbReference>
<sequence>MSNKTNLVKGYLLLFLVFMSALGYAQEKNVTGKVLSQDDNMGLPGVNILVKGTSIGGSTDMDGSYSITVPGNDAVLIFSYLGFFPQEITVGSKSTIDVVLAADSNELDEIVVVGYGAVKKSDITGSVSSVKAEELTAFPVLSAGQALQGRAAGVVVQSNNGGEPGAPISIKIRGNTSISASSAALVVVDGFVGATMPQSADIKSMEVLKDASATAIYGSRGANGVILVTTKKGRAGKMSIELNTSYSVQSVSNQLDLLDANQFAAYQTAINPSYVQGSANTDWQDLIYTGGAVSDTQLAFSGGTEDIDYYVSGNYFNQEGVVINSGYERFSFLSNLNAKISDKFKVGFNAVGSRNTKDGVSTQANTGGRGSGDVISIAYRFAPDLGVTDANGNYTFNSVGDDVDNPYAIAKESIDETVTDNYRANFYADYQIIEGLSFKTTFGFSTLNRTRGTFKPSTLITTAGAQGGIATIENTKMSDILSENYLTYNRELGKGNLTALLGYSYQKIKNERNGAGAQGFITNSVSYRNLGQGAVPLTPSSSLSETEIMSFFGRLNYDYNDKYLFTFTARQDGSSNFAKNEKYAFFPSGAFGWKISNEDFLRDNNTVSNLKLRLSYGVTGNPSIAPYQSLASFEDIYAVVGDETVGAVVPNQLSNPDLKWESSYQSNIGVDLGLFDSRIAISLDYYNIDTKDVILGDTSAPEYVGFLNSTALKNVGEINNKGFEITLTTRNFVKEDFTWTTDFNFSRNRNTVQKLIGGEDIFLDSAPGHFLQDETHILREGEAVGQFFGYEYRGVNQGGTLPEGTASFNNVPGEELFTDINDDGVITTDDRKIIGDPNQDWTFGFNNSFRYKDFDLGVFFQGAVGGDIFSYTFLELASGGSNATTEALNAWTPTNTNTNVPSAAVRGKRISSRFVYDGTYVRLKNLVLGYNLDASLIEKMGIQNLRLAISAQNLWTITDYPGTDPEASYQSSGAQNSNVNNGFEYGNYPNIKSVTFSLNFKF</sequence>
<keyword evidence="7 8" id="KW-0998">Cell outer membrane</keyword>
<dbReference type="SUPFAM" id="SSF56935">
    <property type="entry name" value="Porins"/>
    <property type="match status" value="1"/>
</dbReference>
<dbReference type="OrthoDB" id="9768177at2"/>
<dbReference type="Proteomes" id="UP000198384">
    <property type="component" value="Unassembled WGS sequence"/>
</dbReference>
<keyword evidence="5 9" id="KW-0798">TonB box</keyword>
<dbReference type="InterPro" id="IPR023996">
    <property type="entry name" value="TonB-dep_OMP_SusC/RagA"/>
</dbReference>
<dbReference type="InterPro" id="IPR039426">
    <property type="entry name" value="TonB-dep_rcpt-like"/>
</dbReference>
<dbReference type="GO" id="GO:0009279">
    <property type="term" value="C:cell outer membrane"/>
    <property type="evidence" value="ECO:0007669"/>
    <property type="project" value="UniProtKB-SubCell"/>
</dbReference>
<dbReference type="Gene3D" id="2.170.130.10">
    <property type="entry name" value="TonB-dependent receptor, plug domain"/>
    <property type="match status" value="1"/>
</dbReference>
<evidence type="ECO:0000256" key="10">
    <source>
        <dbReference type="SAM" id="SignalP"/>
    </source>
</evidence>
<dbReference type="Pfam" id="PF13715">
    <property type="entry name" value="CarbopepD_reg_2"/>
    <property type="match status" value="1"/>
</dbReference>
<organism evidence="13 14">
    <name type="scientific">Lutibacter agarilyticus</name>
    <dbReference type="NCBI Taxonomy" id="1109740"/>
    <lineage>
        <taxon>Bacteria</taxon>
        <taxon>Pseudomonadati</taxon>
        <taxon>Bacteroidota</taxon>
        <taxon>Flavobacteriia</taxon>
        <taxon>Flavobacteriales</taxon>
        <taxon>Flavobacteriaceae</taxon>
        <taxon>Lutibacter</taxon>
    </lineage>
</organism>
<evidence type="ECO:0000256" key="9">
    <source>
        <dbReference type="RuleBase" id="RU003357"/>
    </source>
</evidence>
<evidence type="ECO:0000256" key="4">
    <source>
        <dbReference type="ARBA" id="ARBA00022692"/>
    </source>
</evidence>
<feature type="chain" id="PRO_5012511842" evidence="10">
    <location>
        <begin position="26"/>
        <end position="1002"/>
    </location>
</feature>
<accession>A0A238Z678</accession>
<dbReference type="Gene3D" id="2.60.40.1120">
    <property type="entry name" value="Carboxypeptidase-like, regulatory domain"/>
    <property type="match status" value="1"/>
</dbReference>
<evidence type="ECO:0000256" key="7">
    <source>
        <dbReference type="ARBA" id="ARBA00023237"/>
    </source>
</evidence>
<dbReference type="SUPFAM" id="SSF49464">
    <property type="entry name" value="Carboxypeptidase regulatory domain-like"/>
    <property type="match status" value="1"/>
</dbReference>
<comment type="similarity">
    <text evidence="8 9">Belongs to the TonB-dependent receptor family.</text>
</comment>
<evidence type="ECO:0000256" key="3">
    <source>
        <dbReference type="ARBA" id="ARBA00022452"/>
    </source>
</evidence>
<evidence type="ECO:0000256" key="1">
    <source>
        <dbReference type="ARBA" id="ARBA00004571"/>
    </source>
</evidence>
<keyword evidence="4 8" id="KW-0812">Transmembrane</keyword>
<evidence type="ECO:0000313" key="13">
    <source>
        <dbReference type="EMBL" id="SNR78917.1"/>
    </source>
</evidence>
<dbReference type="Pfam" id="PF00593">
    <property type="entry name" value="TonB_dep_Rec_b-barrel"/>
    <property type="match status" value="1"/>
</dbReference>
<keyword evidence="6 8" id="KW-0472">Membrane</keyword>
<evidence type="ECO:0000256" key="6">
    <source>
        <dbReference type="ARBA" id="ARBA00023136"/>
    </source>
</evidence>
<dbReference type="InterPro" id="IPR008969">
    <property type="entry name" value="CarboxyPept-like_regulatory"/>
</dbReference>
<protein>
    <submittedName>
        <fullName evidence="13">TonB-linked outer membrane protein, SusC/RagA family</fullName>
    </submittedName>
</protein>
<evidence type="ECO:0000256" key="5">
    <source>
        <dbReference type="ARBA" id="ARBA00023077"/>
    </source>
</evidence>
<keyword evidence="3 8" id="KW-1134">Transmembrane beta strand</keyword>
<dbReference type="Pfam" id="PF07715">
    <property type="entry name" value="Plug"/>
    <property type="match status" value="1"/>
</dbReference>
<feature type="signal peptide" evidence="10">
    <location>
        <begin position="1"/>
        <end position="25"/>
    </location>
</feature>
<dbReference type="InterPro" id="IPR023997">
    <property type="entry name" value="TonB-dep_OMP_SusC/RagA_CS"/>
</dbReference>